<keyword evidence="1" id="KW-0812">Transmembrane</keyword>
<keyword evidence="3" id="KW-1185">Reference proteome</keyword>
<gene>
    <name evidence="2" type="ORF">GMARGA_LOCUS4636</name>
</gene>
<keyword evidence="1" id="KW-1133">Transmembrane helix</keyword>
<evidence type="ECO:0000313" key="2">
    <source>
        <dbReference type="EMBL" id="CAG8552780.1"/>
    </source>
</evidence>
<comment type="caution">
    <text evidence="2">The sequence shown here is derived from an EMBL/GenBank/DDBJ whole genome shotgun (WGS) entry which is preliminary data.</text>
</comment>
<proteinExistence type="predicted"/>
<feature type="non-terminal residue" evidence="2">
    <location>
        <position position="63"/>
    </location>
</feature>
<evidence type="ECO:0000256" key="1">
    <source>
        <dbReference type="SAM" id="Phobius"/>
    </source>
</evidence>
<evidence type="ECO:0000313" key="3">
    <source>
        <dbReference type="Proteomes" id="UP000789901"/>
    </source>
</evidence>
<protein>
    <submittedName>
        <fullName evidence="2">4371_t:CDS:1</fullName>
    </submittedName>
</protein>
<keyword evidence="1" id="KW-0472">Membrane</keyword>
<sequence length="63" mass="7180">MLIRFLGKIYKNEPTSLLIFRRSVIVISMGLLIAILVGLCIEFHDELPSVNTRFTTSDYLPLP</sequence>
<reference evidence="2 3" key="1">
    <citation type="submission" date="2021-06" db="EMBL/GenBank/DDBJ databases">
        <authorList>
            <person name="Kallberg Y."/>
            <person name="Tangrot J."/>
            <person name="Rosling A."/>
        </authorList>
    </citation>
    <scope>NUCLEOTIDE SEQUENCE [LARGE SCALE GENOMIC DNA]</scope>
    <source>
        <strain evidence="2 3">120-4 pot B 10/14</strain>
    </source>
</reference>
<organism evidence="2 3">
    <name type="scientific">Gigaspora margarita</name>
    <dbReference type="NCBI Taxonomy" id="4874"/>
    <lineage>
        <taxon>Eukaryota</taxon>
        <taxon>Fungi</taxon>
        <taxon>Fungi incertae sedis</taxon>
        <taxon>Mucoromycota</taxon>
        <taxon>Glomeromycotina</taxon>
        <taxon>Glomeromycetes</taxon>
        <taxon>Diversisporales</taxon>
        <taxon>Gigasporaceae</taxon>
        <taxon>Gigaspora</taxon>
    </lineage>
</organism>
<dbReference type="Proteomes" id="UP000789901">
    <property type="component" value="Unassembled WGS sequence"/>
</dbReference>
<accession>A0ABN7UBR7</accession>
<dbReference type="EMBL" id="CAJVQB010001843">
    <property type="protein sequence ID" value="CAG8552780.1"/>
    <property type="molecule type" value="Genomic_DNA"/>
</dbReference>
<name>A0ABN7UBR7_GIGMA</name>
<feature type="transmembrane region" description="Helical" evidence="1">
    <location>
        <begin position="20"/>
        <end position="41"/>
    </location>
</feature>